<dbReference type="RefSeq" id="WP_164506225.1">
    <property type="nucleotide sequence ID" value="NZ_JBHTOK010000067.1"/>
</dbReference>
<proteinExistence type="predicted"/>
<evidence type="ECO:0000313" key="1">
    <source>
        <dbReference type="EMBL" id="MFD1441355.1"/>
    </source>
</evidence>
<dbReference type="EMBL" id="JBHTOK010000067">
    <property type="protein sequence ID" value="MFD1441355.1"/>
    <property type="molecule type" value="Genomic_DNA"/>
</dbReference>
<accession>A0ABW4CXL4</accession>
<reference evidence="2" key="1">
    <citation type="journal article" date="2019" name="Int. J. Syst. Evol. Microbiol.">
        <title>The Global Catalogue of Microorganisms (GCM) 10K type strain sequencing project: providing services to taxonomists for standard genome sequencing and annotation.</title>
        <authorList>
            <consortium name="The Broad Institute Genomics Platform"/>
            <consortium name="The Broad Institute Genome Sequencing Center for Infectious Disease"/>
            <person name="Wu L."/>
            <person name="Ma J."/>
        </authorList>
    </citation>
    <scope>NUCLEOTIDE SEQUENCE [LARGE SCALE GENOMIC DNA]</scope>
    <source>
        <strain evidence="2">CCM 8912</strain>
    </source>
</reference>
<evidence type="ECO:0000313" key="2">
    <source>
        <dbReference type="Proteomes" id="UP001597212"/>
    </source>
</evidence>
<dbReference type="SUPFAM" id="SSF51445">
    <property type="entry name" value="(Trans)glycosidases"/>
    <property type="match status" value="1"/>
</dbReference>
<evidence type="ECO:0008006" key="3">
    <source>
        <dbReference type="Google" id="ProtNLM"/>
    </source>
</evidence>
<gene>
    <name evidence="1" type="ORF">ACFQ5K_08215</name>
</gene>
<keyword evidence="2" id="KW-1185">Reference proteome</keyword>
<comment type="caution">
    <text evidence="1">The sequence shown here is derived from an EMBL/GenBank/DDBJ whole genome shotgun (WGS) entry which is preliminary data.</text>
</comment>
<name>A0ABW4CXL4_9LACO</name>
<dbReference type="Proteomes" id="UP001597212">
    <property type="component" value="Unassembled WGS sequence"/>
</dbReference>
<sequence>MKQMAMLGLNALTIWDDYAPINLREVVSFCHEYGIQVTFGYSWGWDEGVDALSDQELERWQTLAITKYEHDYLHAKGDGIYFQAFTETTNETIHGTPIAEAVVKWTNSIAGAMLSKWPDLKIQFGLHATSVINKIDVLSRVDPRVNIVWEDVGSFPFAYMSRDTHDLEQTRQLTDRIRHLRPTTDPSDTVGVVLKGQVCLDWSNFEHQKGPYLLGVRSEKQIAKRREKVRTQWHDVQSYWLKNLSLYRYTLRQLDGASIYDLVEDASLETDCWFSVALYALSLWDSHTSDLDLIQLVAQRSNVVFA</sequence>
<protein>
    <recommendedName>
        <fullName evidence="3">Glycoside hydrolase family 57 N-terminal domain-containing protein</fullName>
    </recommendedName>
</protein>
<organism evidence="1 2">
    <name type="scientific">Lacticaseibacillus hegangensis</name>
    <dbReference type="NCBI Taxonomy" id="2486010"/>
    <lineage>
        <taxon>Bacteria</taxon>
        <taxon>Bacillati</taxon>
        <taxon>Bacillota</taxon>
        <taxon>Bacilli</taxon>
        <taxon>Lactobacillales</taxon>
        <taxon>Lactobacillaceae</taxon>
        <taxon>Lacticaseibacillus</taxon>
    </lineage>
</organism>
<dbReference type="InterPro" id="IPR017853">
    <property type="entry name" value="GH"/>
</dbReference>